<accession>A0A0W0GAY1</accession>
<evidence type="ECO:0000313" key="2">
    <source>
        <dbReference type="Proteomes" id="UP000054988"/>
    </source>
</evidence>
<dbReference type="EMBL" id="LATX01000635">
    <property type="protein sequence ID" value="KTB45724.1"/>
    <property type="molecule type" value="Genomic_DNA"/>
</dbReference>
<dbReference type="Proteomes" id="UP000054988">
    <property type="component" value="Unassembled WGS sequence"/>
</dbReference>
<protein>
    <submittedName>
        <fullName evidence="1">Uncharacterized protein</fullName>
    </submittedName>
</protein>
<sequence>MIESLVYNHDFGAFEYLELSGVFVMSSSSVVLDSVHVPIQATVYTSVDPIHGHFEEKKGSENIPRSQRVRFMNSSCQIISVMRSSLAAAGRRFGDGVILHHSSIMEQNSGP</sequence>
<reference evidence="1 2" key="1">
    <citation type="submission" date="2015-12" db="EMBL/GenBank/DDBJ databases">
        <title>Draft genome sequence of Moniliophthora roreri, the causal agent of frosty pod rot of cacao.</title>
        <authorList>
            <person name="Aime M.C."/>
            <person name="Diaz-Valderrama J.R."/>
            <person name="Kijpornyongpan T."/>
            <person name="Phillips-Mora W."/>
        </authorList>
    </citation>
    <scope>NUCLEOTIDE SEQUENCE [LARGE SCALE GENOMIC DNA]</scope>
    <source>
        <strain evidence="1 2">MCA 2952</strain>
    </source>
</reference>
<organism evidence="1 2">
    <name type="scientific">Moniliophthora roreri</name>
    <name type="common">Frosty pod rot fungus</name>
    <name type="synonym">Monilia roreri</name>
    <dbReference type="NCBI Taxonomy" id="221103"/>
    <lineage>
        <taxon>Eukaryota</taxon>
        <taxon>Fungi</taxon>
        <taxon>Dikarya</taxon>
        <taxon>Basidiomycota</taxon>
        <taxon>Agaricomycotina</taxon>
        <taxon>Agaricomycetes</taxon>
        <taxon>Agaricomycetidae</taxon>
        <taxon>Agaricales</taxon>
        <taxon>Marasmiineae</taxon>
        <taxon>Marasmiaceae</taxon>
        <taxon>Moniliophthora</taxon>
    </lineage>
</organism>
<name>A0A0W0GAY1_MONRR</name>
<proteinExistence type="predicted"/>
<comment type="caution">
    <text evidence="1">The sequence shown here is derived from an EMBL/GenBank/DDBJ whole genome shotgun (WGS) entry which is preliminary data.</text>
</comment>
<gene>
    <name evidence="1" type="ORF">WG66_1699</name>
</gene>
<dbReference type="AlphaFoldDB" id="A0A0W0GAY1"/>
<evidence type="ECO:0000313" key="1">
    <source>
        <dbReference type="EMBL" id="KTB45724.1"/>
    </source>
</evidence>